<evidence type="ECO:0000256" key="1">
    <source>
        <dbReference type="SAM" id="Phobius"/>
    </source>
</evidence>
<comment type="caution">
    <text evidence="3">The sequence shown here is derived from an EMBL/GenBank/DDBJ whole genome shotgun (WGS) entry which is preliminary data.</text>
</comment>
<dbReference type="Pfam" id="PF03713">
    <property type="entry name" value="DUF305"/>
    <property type="match status" value="1"/>
</dbReference>
<dbReference type="EMBL" id="JAAXKZ010000032">
    <property type="protein sequence ID" value="NMH92120.1"/>
    <property type="molecule type" value="Genomic_DNA"/>
</dbReference>
<accession>A0A848DHG5</accession>
<gene>
    <name evidence="3" type="ORF">HF519_11185</name>
</gene>
<evidence type="ECO:0000259" key="2">
    <source>
        <dbReference type="Pfam" id="PF03713"/>
    </source>
</evidence>
<dbReference type="InterPro" id="IPR005183">
    <property type="entry name" value="DUF305_CopM-like"/>
</dbReference>
<dbReference type="PANTHER" id="PTHR36933:SF1">
    <property type="entry name" value="SLL0788 PROTEIN"/>
    <property type="match status" value="1"/>
</dbReference>
<organism evidence="3 4">
    <name type="scientific">Pseudonocardia bannensis</name>
    <dbReference type="NCBI Taxonomy" id="630973"/>
    <lineage>
        <taxon>Bacteria</taxon>
        <taxon>Bacillati</taxon>
        <taxon>Actinomycetota</taxon>
        <taxon>Actinomycetes</taxon>
        <taxon>Pseudonocardiales</taxon>
        <taxon>Pseudonocardiaceae</taxon>
        <taxon>Pseudonocardia</taxon>
    </lineage>
</organism>
<proteinExistence type="predicted"/>
<feature type="domain" description="DUF305" evidence="2">
    <location>
        <begin position="63"/>
        <end position="227"/>
    </location>
</feature>
<dbReference type="Proteomes" id="UP000586918">
    <property type="component" value="Unassembled WGS sequence"/>
</dbReference>
<evidence type="ECO:0000313" key="3">
    <source>
        <dbReference type="EMBL" id="NMH92120.1"/>
    </source>
</evidence>
<keyword evidence="1" id="KW-0812">Transmembrane</keyword>
<keyword evidence="4" id="KW-1185">Reference proteome</keyword>
<dbReference type="InterPro" id="IPR012347">
    <property type="entry name" value="Ferritin-like"/>
</dbReference>
<dbReference type="Gene3D" id="1.20.1260.10">
    <property type="match status" value="1"/>
</dbReference>
<evidence type="ECO:0000313" key="4">
    <source>
        <dbReference type="Proteomes" id="UP000586918"/>
    </source>
</evidence>
<protein>
    <submittedName>
        <fullName evidence="3">DUF305 domain-containing protein</fullName>
    </submittedName>
</protein>
<reference evidence="3 4" key="1">
    <citation type="submission" date="2020-04" db="EMBL/GenBank/DDBJ databases">
        <authorList>
            <person name="Klaysubun C."/>
            <person name="Duangmal K."/>
            <person name="Lipun K."/>
        </authorList>
    </citation>
    <scope>NUCLEOTIDE SEQUENCE [LARGE SCALE GENOMIC DNA]</scope>
    <source>
        <strain evidence="3 4">DSM 45300</strain>
    </source>
</reference>
<dbReference type="PANTHER" id="PTHR36933">
    <property type="entry name" value="SLL0788 PROTEIN"/>
    <property type="match status" value="1"/>
</dbReference>
<sequence length="237" mass="24901">MPTSTDSDPLTTSPGDRHGATRWQRVLVALGGVLALLLLGAAAGLLIGLPSAEPAAPTAGSVDVGFAQDMSVHHEQAVQMASWERDHSGDPVLRQLAFDIEATQTAQIGRMQGWLELWGASALPVGGQHMAWMSGTSGHSHAATTSAGEGVATMPGMASAEELRALRAASGRDLDVLFLQLMLRHHQGGAAMLEYGAQHAEQPVVRNLATQMLSSQSAESTYLMQLLTQRGGQPLPL</sequence>
<dbReference type="RefSeq" id="WP_169412841.1">
    <property type="nucleotide sequence ID" value="NZ_JAAXKZ010000032.1"/>
</dbReference>
<dbReference type="AlphaFoldDB" id="A0A848DHG5"/>
<feature type="transmembrane region" description="Helical" evidence="1">
    <location>
        <begin position="26"/>
        <end position="49"/>
    </location>
</feature>
<keyword evidence="1" id="KW-0472">Membrane</keyword>
<name>A0A848DHG5_9PSEU</name>
<keyword evidence="1" id="KW-1133">Transmembrane helix</keyword>